<dbReference type="OrthoDB" id="159299at2759"/>
<feature type="region of interest" description="Disordered" evidence="5">
    <location>
        <begin position="315"/>
        <end position="336"/>
    </location>
</feature>
<dbReference type="GO" id="GO:0005744">
    <property type="term" value="C:TIM23 mitochondrial import inner membrane translocase complex"/>
    <property type="evidence" value="ECO:0007669"/>
    <property type="project" value="TreeGrafter"/>
</dbReference>
<dbReference type="PANTHER" id="PTHR15371:SF24">
    <property type="entry name" value="MITOCHONDRIAL IMPORT INNER MEMBRANE TRANSLOCASE SUBUNIT TIM23-3"/>
    <property type="match status" value="1"/>
</dbReference>
<dbReference type="GO" id="GO:0008320">
    <property type="term" value="F:protein transmembrane transporter activity"/>
    <property type="evidence" value="ECO:0007669"/>
    <property type="project" value="TreeGrafter"/>
</dbReference>
<keyword evidence="4" id="KW-0472">Membrane</keyword>
<feature type="domain" description="F-box associated beta-propeller type 1" evidence="6">
    <location>
        <begin position="176"/>
        <end position="313"/>
    </location>
</feature>
<comment type="subcellular location">
    <subcellularLocation>
        <location evidence="1">Membrane</location>
        <topology evidence="1">Multi-pass membrane protein</topology>
    </subcellularLocation>
</comment>
<name>A0A5C7IB37_9ROSI</name>
<evidence type="ECO:0000256" key="1">
    <source>
        <dbReference type="ARBA" id="ARBA00004141"/>
    </source>
</evidence>
<keyword evidence="3" id="KW-1133">Transmembrane helix</keyword>
<accession>A0A5C7IB37</accession>
<evidence type="ECO:0000256" key="3">
    <source>
        <dbReference type="ARBA" id="ARBA00022989"/>
    </source>
</evidence>
<dbReference type="AlphaFoldDB" id="A0A5C7IB37"/>
<gene>
    <name evidence="7" type="ORF">EZV62_007177</name>
</gene>
<sequence>MAHSASNNEDQKYRQYHPYQQFDVPVQSLYNLPISPEYLFHEESLNSRRSWGENLQYYTGTGYLSGAVLGAVRGSVQGLRQAESSDTLKLRINRVLNTGGQAGRRWGNSLGVLGLIFAGLESGLVHLRDSDDLLNTAVAGLGTGAIYRAAGGLRSAAIAGAIGGVAAAAAVAGKQAAEVHILALGSPAWRSLGKLPHRIIHEGSSQVLVRGRIHLHVWSILCSSITGNFEDEQFSGFRSCFPIISFDFEDEQFREVATPGCGDLNKIHCHLVDLGGCVSAVVFNDYEQIEIWIMKEYDVKESWIKEFNIGNHVPRSLEEEEEEEEEEEADQQSSSDRVLGLLKTGEVLLQYKCRALVTYNKNDGTFKELTFPGLPNWFVAIVLEGSLNWIDTLFSVVNDVARSIVAGDHNVFTVTNDVVPRSLVDKDTMKNCRGTYLHDINGLPEELECPQLRFFNMKTKEINLFNPR</sequence>
<reference evidence="8" key="1">
    <citation type="journal article" date="2019" name="Gigascience">
        <title>De novo genome assembly of the endangered Acer yangbiense, a plant species with extremely small populations endemic to Yunnan Province, China.</title>
        <authorList>
            <person name="Yang J."/>
            <person name="Wariss H.M."/>
            <person name="Tao L."/>
            <person name="Zhang R."/>
            <person name="Yun Q."/>
            <person name="Hollingsworth P."/>
            <person name="Dao Z."/>
            <person name="Luo G."/>
            <person name="Guo H."/>
            <person name="Ma Y."/>
            <person name="Sun W."/>
        </authorList>
    </citation>
    <scope>NUCLEOTIDE SEQUENCE [LARGE SCALE GENOMIC DNA]</scope>
    <source>
        <strain evidence="8">cv. Malutang</strain>
    </source>
</reference>
<evidence type="ECO:0000259" key="6">
    <source>
        <dbReference type="Pfam" id="PF07734"/>
    </source>
</evidence>
<comment type="caution">
    <text evidence="7">The sequence shown here is derived from an EMBL/GenBank/DDBJ whole genome shotgun (WGS) entry which is preliminary data.</text>
</comment>
<evidence type="ECO:0000256" key="2">
    <source>
        <dbReference type="ARBA" id="ARBA00022692"/>
    </source>
</evidence>
<protein>
    <recommendedName>
        <fullName evidence="6">F-box associated beta-propeller type 1 domain-containing protein</fullName>
    </recommendedName>
</protein>
<dbReference type="InterPro" id="IPR045238">
    <property type="entry name" value="Tim23-like"/>
</dbReference>
<keyword evidence="2" id="KW-0812">Transmembrane</keyword>
<evidence type="ECO:0000256" key="4">
    <source>
        <dbReference type="ARBA" id="ARBA00023136"/>
    </source>
</evidence>
<evidence type="ECO:0000313" key="7">
    <source>
        <dbReference type="EMBL" id="TXG65902.1"/>
    </source>
</evidence>
<dbReference type="GO" id="GO:0030150">
    <property type="term" value="P:protein import into mitochondrial matrix"/>
    <property type="evidence" value="ECO:0007669"/>
    <property type="project" value="TreeGrafter"/>
</dbReference>
<evidence type="ECO:0000313" key="8">
    <source>
        <dbReference type="Proteomes" id="UP000323000"/>
    </source>
</evidence>
<keyword evidence="8" id="KW-1185">Reference proteome</keyword>
<dbReference type="InterPro" id="IPR006527">
    <property type="entry name" value="F-box-assoc_dom_typ1"/>
</dbReference>
<organism evidence="7 8">
    <name type="scientific">Acer yangbiense</name>
    <dbReference type="NCBI Taxonomy" id="1000413"/>
    <lineage>
        <taxon>Eukaryota</taxon>
        <taxon>Viridiplantae</taxon>
        <taxon>Streptophyta</taxon>
        <taxon>Embryophyta</taxon>
        <taxon>Tracheophyta</taxon>
        <taxon>Spermatophyta</taxon>
        <taxon>Magnoliopsida</taxon>
        <taxon>eudicotyledons</taxon>
        <taxon>Gunneridae</taxon>
        <taxon>Pentapetalae</taxon>
        <taxon>rosids</taxon>
        <taxon>malvids</taxon>
        <taxon>Sapindales</taxon>
        <taxon>Sapindaceae</taxon>
        <taxon>Hippocastanoideae</taxon>
        <taxon>Acereae</taxon>
        <taxon>Acer</taxon>
    </lineage>
</organism>
<evidence type="ECO:0000256" key="5">
    <source>
        <dbReference type="SAM" id="MobiDB-lite"/>
    </source>
</evidence>
<dbReference type="PANTHER" id="PTHR15371">
    <property type="entry name" value="TIM23"/>
    <property type="match status" value="1"/>
</dbReference>
<dbReference type="Pfam" id="PF02466">
    <property type="entry name" value="Tim17"/>
    <property type="match status" value="1"/>
</dbReference>
<dbReference type="Pfam" id="PF07734">
    <property type="entry name" value="FBA_1"/>
    <property type="match status" value="1"/>
</dbReference>
<feature type="compositionally biased region" description="Acidic residues" evidence="5">
    <location>
        <begin position="318"/>
        <end position="330"/>
    </location>
</feature>
<dbReference type="Proteomes" id="UP000323000">
    <property type="component" value="Chromosome 3"/>
</dbReference>
<proteinExistence type="predicted"/>
<dbReference type="EMBL" id="VAHF01000003">
    <property type="protein sequence ID" value="TXG65902.1"/>
    <property type="molecule type" value="Genomic_DNA"/>
</dbReference>